<evidence type="ECO:0000259" key="1">
    <source>
        <dbReference type="Pfam" id="PF13638"/>
    </source>
</evidence>
<gene>
    <name evidence="2" type="ORF">GCM10007884_06700</name>
    <name evidence="3" type="ORF">GGR33_003452</name>
</gene>
<protein>
    <recommendedName>
        <fullName evidence="1">PIN domain-containing protein</fullName>
    </recommendedName>
</protein>
<reference evidence="2" key="4">
    <citation type="submission" date="2023-01" db="EMBL/GenBank/DDBJ databases">
        <title>Draft genome sequence of Methylobacterium brachythecii strain NBRC 107710.</title>
        <authorList>
            <person name="Sun Q."/>
            <person name="Mori K."/>
        </authorList>
    </citation>
    <scope>NUCLEOTIDE SEQUENCE</scope>
    <source>
        <strain evidence="2">NBRC 107710</strain>
    </source>
</reference>
<keyword evidence="5" id="KW-1185">Reference proteome</keyword>
<sequence length="552" mass="61138">MIYFPDTNFLLHFKDPQDIDWSVVTQDRHVRIAICSNTQREIDKMKFDLRGRAQKRARSWSSTIGDMIEADEPLELRSDGAAGPRITVELHLEWPPKWSPPKDLDTSRLGDDNFIADVLAFQAAYPDESVALITADTGPLGKARRHNLPAIRPSKFDWELPQEADDRERKIQHLEKQLKAANEQGPSIVARIAVDGSTASKLTIPATTYLDLSQHRIEEMLAGLQERHPRTTGFTKPGPDYEAPPPATPGRLTVAHLRAPFDWKEPTEQEISEYGAAYDGWIADARTLIETLPGQLQQRSFEVVFELEISNDGSEPAKDVIVSIEAKGALLLRHDAEKDGDADPPAPVLSLAKAAIDRRLRQPPVPPAWTKVFRSEPVVSPNSASTLAVKAGSLAGMAARDQIYGSALARAGLLGGTLGSSIFPHEGVLSRALGRSLDADLISRASAFAPTRFDTSPLDLIPRSRDPEVFYWQRTPERLDSTWEFECRLFRHGIAPETWTVPVVVSVDDLSGGAVEIEVHATNLRHPKRIKIPVRVAVEPEDTEAVLRELLP</sequence>
<dbReference type="EMBL" id="JACIDN010000006">
    <property type="protein sequence ID" value="MBB3903938.1"/>
    <property type="molecule type" value="Genomic_DNA"/>
</dbReference>
<evidence type="ECO:0000313" key="4">
    <source>
        <dbReference type="Proteomes" id="UP000517759"/>
    </source>
</evidence>
<dbReference type="Proteomes" id="UP001156881">
    <property type="component" value="Unassembled WGS sequence"/>
</dbReference>
<dbReference type="InterPro" id="IPR002716">
    <property type="entry name" value="PIN_dom"/>
</dbReference>
<dbReference type="Proteomes" id="UP000517759">
    <property type="component" value="Unassembled WGS sequence"/>
</dbReference>
<comment type="caution">
    <text evidence="3">The sequence shown here is derived from an EMBL/GenBank/DDBJ whole genome shotgun (WGS) entry which is preliminary data.</text>
</comment>
<organism evidence="3 4">
    <name type="scientific">Methylobacterium brachythecii</name>
    <dbReference type="NCBI Taxonomy" id="1176177"/>
    <lineage>
        <taxon>Bacteria</taxon>
        <taxon>Pseudomonadati</taxon>
        <taxon>Pseudomonadota</taxon>
        <taxon>Alphaproteobacteria</taxon>
        <taxon>Hyphomicrobiales</taxon>
        <taxon>Methylobacteriaceae</taxon>
        <taxon>Methylobacterium</taxon>
    </lineage>
</organism>
<reference evidence="3 4" key="3">
    <citation type="submission" date="2020-08" db="EMBL/GenBank/DDBJ databases">
        <title>Genomic Encyclopedia of Type Strains, Phase IV (KMG-IV): sequencing the most valuable type-strain genomes for metagenomic binning, comparative biology and taxonomic classification.</title>
        <authorList>
            <person name="Goeker M."/>
        </authorList>
    </citation>
    <scope>NUCLEOTIDE SEQUENCE [LARGE SCALE GENOMIC DNA]</scope>
    <source>
        <strain evidence="3 4">DSM 24105</strain>
    </source>
</reference>
<evidence type="ECO:0000313" key="2">
    <source>
        <dbReference type="EMBL" id="GLS42685.1"/>
    </source>
</evidence>
<dbReference type="EMBL" id="BSPG01000002">
    <property type="protein sequence ID" value="GLS42685.1"/>
    <property type="molecule type" value="Genomic_DNA"/>
</dbReference>
<reference evidence="5" key="2">
    <citation type="journal article" date="2019" name="Int. J. Syst. Evol. Microbiol.">
        <title>The Global Catalogue of Microorganisms (GCM) 10K type strain sequencing project: providing services to taxonomists for standard genome sequencing and annotation.</title>
        <authorList>
            <consortium name="The Broad Institute Genomics Platform"/>
            <consortium name="The Broad Institute Genome Sequencing Center for Infectious Disease"/>
            <person name="Wu L."/>
            <person name="Ma J."/>
        </authorList>
    </citation>
    <scope>NUCLEOTIDE SEQUENCE [LARGE SCALE GENOMIC DNA]</scope>
    <source>
        <strain evidence="5">NBRC 107710</strain>
    </source>
</reference>
<dbReference type="AlphaFoldDB" id="A0A7W6AIF7"/>
<dbReference type="RefSeq" id="WP_183507340.1">
    <property type="nucleotide sequence ID" value="NZ_BSPG01000002.1"/>
</dbReference>
<name>A0A7W6AIF7_9HYPH</name>
<evidence type="ECO:0000313" key="3">
    <source>
        <dbReference type="EMBL" id="MBB3903938.1"/>
    </source>
</evidence>
<evidence type="ECO:0000313" key="5">
    <source>
        <dbReference type="Proteomes" id="UP001156881"/>
    </source>
</evidence>
<accession>A0A7W6AIF7</accession>
<reference evidence="2" key="1">
    <citation type="journal article" date="2014" name="Int. J. Syst. Evol. Microbiol.">
        <title>Complete genome of a new Firmicutes species belonging to the dominant human colonic microbiota ('Ruminococcus bicirculans') reveals two chromosomes and a selective capacity to utilize plant glucans.</title>
        <authorList>
            <consortium name="NISC Comparative Sequencing Program"/>
            <person name="Wegmann U."/>
            <person name="Louis P."/>
            <person name="Goesmann A."/>
            <person name="Henrissat B."/>
            <person name="Duncan S.H."/>
            <person name="Flint H.J."/>
        </authorList>
    </citation>
    <scope>NUCLEOTIDE SEQUENCE</scope>
    <source>
        <strain evidence="2">NBRC 107710</strain>
    </source>
</reference>
<proteinExistence type="predicted"/>
<feature type="domain" description="PIN" evidence="1">
    <location>
        <begin position="5"/>
        <end position="151"/>
    </location>
</feature>
<dbReference type="Pfam" id="PF13638">
    <property type="entry name" value="PIN_4"/>
    <property type="match status" value="1"/>
</dbReference>